<protein>
    <submittedName>
        <fullName evidence="10">Epoxyqueuosine reductase queg</fullName>
    </submittedName>
</protein>
<keyword evidence="11" id="KW-1185">Reference proteome</keyword>
<dbReference type="InterPro" id="IPR013542">
    <property type="entry name" value="QueG_DUF1730"/>
</dbReference>
<dbReference type="Pfam" id="PF13484">
    <property type="entry name" value="Fer4_16"/>
    <property type="match status" value="1"/>
</dbReference>
<evidence type="ECO:0000256" key="5">
    <source>
        <dbReference type="ARBA" id="ARBA00022785"/>
    </source>
</evidence>
<dbReference type="InterPro" id="IPR017900">
    <property type="entry name" value="4Fe4S_Fe_S_CS"/>
</dbReference>
<dbReference type="GO" id="GO:0046872">
    <property type="term" value="F:metal ion binding"/>
    <property type="evidence" value="ECO:0007669"/>
    <property type="project" value="UniProtKB-KW"/>
</dbReference>
<dbReference type="PROSITE" id="PS51379">
    <property type="entry name" value="4FE4S_FER_2"/>
    <property type="match status" value="1"/>
</dbReference>
<proteinExistence type="predicted"/>
<keyword evidence="7" id="KW-0408">Iron</keyword>
<dbReference type="GO" id="GO:0051539">
    <property type="term" value="F:4 iron, 4 sulfur cluster binding"/>
    <property type="evidence" value="ECO:0007669"/>
    <property type="project" value="UniProtKB-KW"/>
</dbReference>
<dbReference type="GO" id="GO:0052693">
    <property type="term" value="F:epoxyqueuosine reductase activity"/>
    <property type="evidence" value="ECO:0007669"/>
    <property type="project" value="TreeGrafter"/>
</dbReference>
<keyword evidence="4" id="KW-0479">Metal-binding</keyword>
<name>A0A498R9G7_9FIRM</name>
<evidence type="ECO:0000256" key="6">
    <source>
        <dbReference type="ARBA" id="ARBA00023002"/>
    </source>
</evidence>
<evidence type="ECO:0000313" key="11">
    <source>
        <dbReference type="Proteomes" id="UP000277811"/>
    </source>
</evidence>
<evidence type="ECO:0000256" key="7">
    <source>
        <dbReference type="ARBA" id="ARBA00023004"/>
    </source>
</evidence>
<evidence type="ECO:0000256" key="3">
    <source>
        <dbReference type="ARBA" id="ARBA00022694"/>
    </source>
</evidence>
<organism evidence="10 11">
    <name type="scientific">Lucifera butyrica</name>
    <dbReference type="NCBI Taxonomy" id="1351585"/>
    <lineage>
        <taxon>Bacteria</taxon>
        <taxon>Bacillati</taxon>
        <taxon>Bacillota</taxon>
        <taxon>Negativicutes</taxon>
        <taxon>Veillonellales</taxon>
        <taxon>Veillonellaceae</taxon>
        <taxon>Lucifera</taxon>
    </lineage>
</organism>
<accession>A0A498R9G7</accession>
<keyword evidence="5" id="KW-0671">Queuosine biosynthesis</keyword>
<dbReference type="GO" id="GO:0008616">
    <property type="term" value="P:tRNA queuosine(34) biosynthetic process"/>
    <property type="evidence" value="ECO:0007669"/>
    <property type="project" value="UniProtKB-KW"/>
</dbReference>
<evidence type="ECO:0000256" key="8">
    <source>
        <dbReference type="ARBA" id="ARBA00023014"/>
    </source>
</evidence>
<keyword evidence="3" id="KW-0819">tRNA processing</keyword>
<feature type="domain" description="4Fe-4S ferredoxin-type" evidence="9">
    <location>
        <begin position="162"/>
        <end position="194"/>
    </location>
</feature>
<dbReference type="Pfam" id="PF08331">
    <property type="entry name" value="QueG_DUF1730"/>
    <property type="match status" value="1"/>
</dbReference>
<evidence type="ECO:0000256" key="1">
    <source>
        <dbReference type="ARBA" id="ARBA00022485"/>
    </source>
</evidence>
<evidence type="ECO:0000313" key="10">
    <source>
        <dbReference type="EMBL" id="VBB06783.1"/>
    </source>
</evidence>
<keyword evidence="2" id="KW-0963">Cytoplasm</keyword>
<evidence type="ECO:0000256" key="2">
    <source>
        <dbReference type="ARBA" id="ARBA00022490"/>
    </source>
</evidence>
<dbReference type="OrthoDB" id="9784571at2"/>
<dbReference type="InterPro" id="IPR004453">
    <property type="entry name" value="QueG"/>
</dbReference>
<dbReference type="SUPFAM" id="SSF54862">
    <property type="entry name" value="4Fe-4S ferredoxins"/>
    <property type="match status" value="1"/>
</dbReference>
<evidence type="ECO:0000256" key="4">
    <source>
        <dbReference type="ARBA" id="ARBA00022723"/>
    </source>
</evidence>
<dbReference type="Proteomes" id="UP000277811">
    <property type="component" value="Unassembled WGS sequence"/>
</dbReference>
<reference evidence="10 11" key="1">
    <citation type="submission" date="2018-06" db="EMBL/GenBank/DDBJ databases">
        <authorList>
            <person name="Strepis N."/>
        </authorList>
    </citation>
    <scope>NUCLEOTIDE SEQUENCE [LARGE SCALE GENOMIC DNA]</scope>
    <source>
        <strain evidence="10">LUCI</strain>
    </source>
</reference>
<evidence type="ECO:0000259" key="9">
    <source>
        <dbReference type="PROSITE" id="PS51379"/>
    </source>
</evidence>
<keyword evidence="8" id="KW-0411">Iron-sulfur</keyword>
<sequence length="300" mass="34479">MKQKLREFCRSIGIDAVGIAPAGPYKELEVMLRNRRELGLYTELEEQDLAKRIDPHCTLPGVQSVIVCLFPYYTGDIAGANLPRYAYGRDYHNLVRKKLEQIGAFLTDRIPGFIYQAFVDTGPLADRYLAYLAGLGFYGLNSHIITDRYGSYVVIGYLLNNYPFSPDQPQERVCRQCGRCIRACPGQVILGNYRIDPRGCRSYLTQKKGELTEEERRILQRTNLLFGCDVCQEVCPHNQEIELTSLPEFRQDLFGCLNGGELDRFSNREFKEKYGDRAFSWRGKGILLRNWRYLKAGQDV</sequence>
<keyword evidence="6" id="KW-0560">Oxidoreductase</keyword>
<keyword evidence="1" id="KW-0004">4Fe-4S</keyword>
<dbReference type="NCBIfam" id="TIGR00276">
    <property type="entry name" value="tRNA epoxyqueuosine(34) reductase QueG"/>
    <property type="match status" value="1"/>
</dbReference>
<gene>
    <name evidence="10" type="ORF">LUCI_2019</name>
</gene>
<dbReference type="AlphaFoldDB" id="A0A498R9G7"/>
<dbReference type="PANTHER" id="PTHR30002:SF4">
    <property type="entry name" value="EPOXYQUEUOSINE REDUCTASE"/>
    <property type="match status" value="1"/>
</dbReference>
<dbReference type="InterPro" id="IPR017896">
    <property type="entry name" value="4Fe4S_Fe-S-bd"/>
</dbReference>
<dbReference type="EMBL" id="UPPP01000067">
    <property type="protein sequence ID" value="VBB06783.1"/>
    <property type="molecule type" value="Genomic_DNA"/>
</dbReference>
<dbReference type="PANTHER" id="PTHR30002">
    <property type="entry name" value="EPOXYQUEUOSINE REDUCTASE"/>
    <property type="match status" value="1"/>
</dbReference>
<dbReference type="Gene3D" id="3.30.70.20">
    <property type="match status" value="1"/>
</dbReference>
<dbReference type="PROSITE" id="PS00198">
    <property type="entry name" value="4FE4S_FER_1"/>
    <property type="match status" value="1"/>
</dbReference>